<keyword evidence="11" id="KW-1185">Reference proteome</keyword>
<dbReference type="InterPro" id="IPR044068">
    <property type="entry name" value="CB"/>
</dbReference>
<dbReference type="InterPro" id="IPR010998">
    <property type="entry name" value="Integrase_recombinase_N"/>
</dbReference>
<evidence type="ECO:0000256" key="5">
    <source>
        <dbReference type="PROSITE-ProRule" id="PRU01248"/>
    </source>
</evidence>
<reference evidence="11" key="1">
    <citation type="submission" date="2015-05" db="EMBL/GenBank/DDBJ databases">
        <title>Draft genome of Nitrosomonas communis strain Nm2.</title>
        <authorList>
            <person name="Kozlowski J.A."/>
            <person name="Kits K.D."/>
            <person name="Stein L.Y."/>
        </authorList>
    </citation>
    <scope>NUCLEOTIDE SEQUENCE [LARGE SCALE GENOMIC DNA]</scope>
    <source>
        <strain evidence="11">Nm2</strain>
    </source>
</reference>
<dbReference type="PATRIC" id="fig|44574.3.peg.1286"/>
<evidence type="ECO:0000313" key="12">
    <source>
        <dbReference type="Proteomes" id="UP000324176"/>
    </source>
</evidence>
<feature type="region of interest" description="Disordered" evidence="6">
    <location>
        <begin position="301"/>
        <end position="344"/>
    </location>
</feature>
<evidence type="ECO:0000256" key="3">
    <source>
        <dbReference type="ARBA" id="ARBA00023125"/>
    </source>
</evidence>
<evidence type="ECO:0000256" key="4">
    <source>
        <dbReference type="ARBA" id="ARBA00023172"/>
    </source>
</evidence>
<dbReference type="Gene3D" id="1.10.443.10">
    <property type="entry name" value="Intergrase catalytic core"/>
    <property type="match status" value="1"/>
</dbReference>
<evidence type="ECO:0000313" key="11">
    <source>
        <dbReference type="Proteomes" id="UP000034156"/>
    </source>
</evidence>
<sequence>MGRLPYAHKNLPRRMRARKRGKSIYYFYDAGGKPRKEIPLGKDYAMAVKKWAELEIDAKPIHHQVMTFRYVAERYIKEVLPTKAPATQKDNLRELQMLYKFFDNPPAPLDEIEPIHIRQYIDMRTQSGAAVRAKREKALFSHIFNKAREWGYTSRPNPCAGIRGAKEKGRKSVYITDRMYSDVYDAAEQPLKDAMDLAYLTGQRPSDVLKMTERDIDDGALCVVQNKTGAKLRIIIEGELTTLLARISARKASYKVISMHLIVNETGQPIKLRALQDQFHKARDKAGVDKDSFQFRDLRAKAGTDKTESSGDIRQAQKQLGHSNITTTEHYIRGRKGEKVKPTK</sequence>
<dbReference type="PANTHER" id="PTHR30349">
    <property type="entry name" value="PHAGE INTEGRASE-RELATED"/>
    <property type="match status" value="1"/>
</dbReference>
<dbReference type="KEGG" id="nco:AAW31_05330"/>
<dbReference type="GO" id="GO:0015074">
    <property type="term" value="P:DNA integration"/>
    <property type="evidence" value="ECO:0007669"/>
    <property type="project" value="UniProtKB-KW"/>
</dbReference>
<dbReference type="InterPro" id="IPR050090">
    <property type="entry name" value="Tyrosine_recombinase_XerCD"/>
</dbReference>
<dbReference type="PROSITE" id="PS51900">
    <property type="entry name" value="CB"/>
    <property type="match status" value="1"/>
</dbReference>
<feature type="compositionally biased region" description="Basic and acidic residues" evidence="6">
    <location>
        <begin position="301"/>
        <end position="311"/>
    </location>
</feature>
<name>A0A0F7KEY1_9PROT</name>
<dbReference type="EMBL" id="VNHT01000077">
    <property type="protein sequence ID" value="TYP78302.1"/>
    <property type="molecule type" value="Genomic_DNA"/>
</dbReference>
<dbReference type="SUPFAM" id="SSF56349">
    <property type="entry name" value="DNA breaking-rejoining enzymes"/>
    <property type="match status" value="1"/>
</dbReference>
<feature type="domain" description="Tyr recombinase" evidence="7">
    <location>
        <begin position="170"/>
        <end position="344"/>
    </location>
</feature>
<keyword evidence="3 5" id="KW-0238">DNA-binding</keyword>
<feature type="compositionally biased region" description="Polar residues" evidence="6">
    <location>
        <begin position="312"/>
        <end position="329"/>
    </location>
</feature>
<reference evidence="9 11" key="2">
    <citation type="journal article" date="2016" name="Genome Announc.">
        <title>Genome Sequence of Nitrosomonas communis Strain Nm2, a Mesophilic Ammonia-Oxidizing Bacterium Isolated from Mediterranean Soil.</title>
        <authorList>
            <person name="Kozlowski J.A."/>
            <person name="Kits K.D."/>
            <person name="Stein L.Y."/>
        </authorList>
    </citation>
    <scope>NUCLEOTIDE SEQUENCE [LARGE SCALE GENOMIC DNA]</scope>
    <source>
        <strain evidence="9 11">Nm2</strain>
    </source>
</reference>
<dbReference type="InterPro" id="IPR011010">
    <property type="entry name" value="DNA_brk_join_enz"/>
</dbReference>
<dbReference type="Pfam" id="PF00589">
    <property type="entry name" value="Phage_integrase"/>
    <property type="match status" value="1"/>
</dbReference>
<keyword evidence="2" id="KW-0229">DNA integration</keyword>
<evidence type="ECO:0000313" key="10">
    <source>
        <dbReference type="EMBL" id="TYP78302.1"/>
    </source>
</evidence>
<proteinExistence type="inferred from homology"/>
<protein>
    <submittedName>
        <fullName evidence="9">Integrase</fullName>
    </submittedName>
    <submittedName>
        <fullName evidence="10">Site-specific recombinase XerD</fullName>
    </submittedName>
</protein>
<dbReference type="GO" id="GO:0003677">
    <property type="term" value="F:DNA binding"/>
    <property type="evidence" value="ECO:0007669"/>
    <property type="project" value="UniProtKB-UniRule"/>
</dbReference>
<evidence type="ECO:0000259" key="8">
    <source>
        <dbReference type="PROSITE" id="PS51900"/>
    </source>
</evidence>
<dbReference type="PANTHER" id="PTHR30349:SF64">
    <property type="entry name" value="PROPHAGE INTEGRASE INTD-RELATED"/>
    <property type="match status" value="1"/>
</dbReference>
<evidence type="ECO:0000256" key="1">
    <source>
        <dbReference type="ARBA" id="ARBA00008857"/>
    </source>
</evidence>
<evidence type="ECO:0000259" key="7">
    <source>
        <dbReference type="PROSITE" id="PS51898"/>
    </source>
</evidence>
<keyword evidence="4" id="KW-0233">DNA recombination</keyword>
<dbReference type="EMBL" id="CP011451">
    <property type="protein sequence ID" value="AKH37359.1"/>
    <property type="molecule type" value="Genomic_DNA"/>
</dbReference>
<dbReference type="RefSeq" id="WP_046849443.1">
    <property type="nucleotide sequence ID" value="NZ_CP011451.1"/>
</dbReference>
<dbReference type="OrthoDB" id="662444at2"/>
<accession>A0A0F7KEY1</accession>
<dbReference type="GO" id="GO:0006310">
    <property type="term" value="P:DNA recombination"/>
    <property type="evidence" value="ECO:0007669"/>
    <property type="project" value="UniProtKB-KW"/>
</dbReference>
<evidence type="ECO:0000256" key="6">
    <source>
        <dbReference type="SAM" id="MobiDB-lite"/>
    </source>
</evidence>
<reference evidence="10 12" key="3">
    <citation type="submission" date="2019-07" db="EMBL/GenBank/DDBJ databases">
        <title>Active sludge and wastewater microbial communities from Klosterneuburg, Austria.</title>
        <authorList>
            <person name="Wagner M."/>
        </authorList>
    </citation>
    <scope>NUCLEOTIDE SEQUENCE [LARGE SCALE GENOMIC DNA]</scope>
    <source>
        <strain evidence="10 12">Nm2</strain>
    </source>
</reference>
<feature type="compositionally biased region" description="Basic and acidic residues" evidence="6">
    <location>
        <begin position="330"/>
        <end position="344"/>
    </location>
</feature>
<evidence type="ECO:0000313" key="9">
    <source>
        <dbReference type="EMBL" id="AKH37359.1"/>
    </source>
</evidence>
<dbReference type="InterPro" id="IPR002104">
    <property type="entry name" value="Integrase_catalytic"/>
</dbReference>
<dbReference type="Proteomes" id="UP000324176">
    <property type="component" value="Unassembled WGS sequence"/>
</dbReference>
<dbReference type="PROSITE" id="PS51898">
    <property type="entry name" value="TYR_RECOMBINASE"/>
    <property type="match status" value="1"/>
</dbReference>
<dbReference type="AlphaFoldDB" id="A0A0F7KEY1"/>
<dbReference type="Gene3D" id="1.10.150.130">
    <property type="match status" value="1"/>
</dbReference>
<evidence type="ECO:0000256" key="2">
    <source>
        <dbReference type="ARBA" id="ARBA00022908"/>
    </source>
</evidence>
<feature type="domain" description="Core-binding (CB)" evidence="8">
    <location>
        <begin position="66"/>
        <end position="148"/>
    </location>
</feature>
<organism evidence="9 11">
    <name type="scientific">Nitrosomonas communis</name>
    <dbReference type="NCBI Taxonomy" id="44574"/>
    <lineage>
        <taxon>Bacteria</taxon>
        <taxon>Pseudomonadati</taxon>
        <taxon>Pseudomonadota</taxon>
        <taxon>Betaproteobacteria</taxon>
        <taxon>Nitrosomonadales</taxon>
        <taxon>Nitrosomonadaceae</taxon>
        <taxon>Nitrosomonas</taxon>
    </lineage>
</organism>
<gene>
    <name evidence="9" type="ORF">AAW31_05330</name>
    <name evidence="10" type="ORF">BCL69_10778</name>
</gene>
<dbReference type="InterPro" id="IPR013762">
    <property type="entry name" value="Integrase-like_cat_sf"/>
</dbReference>
<dbReference type="Proteomes" id="UP000034156">
    <property type="component" value="Chromosome"/>
</dbReference>
<comment type="similarity">
    <text evidence="1">Belongs to the 'phage' integrase family.</text>
</comment>